<dbReference type="Gene3D" id="3.40.50.1580">
    <property type="entry name" value="Nucleoside phosphorylase domain"/>
    <property type="match status" value="1"/>
</dbReference>
<dbReference type="EMBL" id="VZBZ01000121">
    <property type="protein sequence ID" value="MQN77998.1"/>
    <property type="molecule type" value="Genomic_DNA"/>
</dbReference>
<evidence type="ECO:0000313" key="16">
    <source>
        <dbReference type="EMBL" id="MQN32628.1"/>
    </source>
</evidence>
<comment type="pathway">
    <text evidence="1 6">Purine metabolism; purine nucleoside salvage.</text>
</comment>
<evidence type="ECO:0000313" key="14">
    <source>
        <dbReference type="EMBL" id="MCW4154295.1"/>
    </source>
</evidence>
<evidence type="ECO:0000313" key="10">
    <source>
        <dbReference type="EMBL" id="MCP9501631.1"/>
    </source>
</evidence>
<evidence type="ECO:0000313" key="17">
    <source>
        <dbReference type="EMBL" id="MQN77998.1"/>
    </source>
</evidence>
<dbReference type="EMBL" id="JAHOEP010000005">
    <property type="protein sequence ID" value="MBV3407260.1"/>
    <property type="molecule type" value="Genomic_DNA"/>
</dbReference>
<dbReference type="EMBL" id="JAJTVO010000035">
    <property type="protein sequence ID" value="MCE4123435.1"/>
    <property type="molecule type" value="Genomic_DNA"/>
</dbReference>
<reference evidence="35 36" key="1">
    <citation type="submission" date="2018-08" db="EMBL/GenBank/DDBJ databases">
        <title>A genome reference for cultivated species of the human gut microbiota.</title>
        <authorList>
            <person name="Zou Y."/>
            <person name="Xue W."/>
            <person name="Luo G."/>
        </authorList>
    </citation>
    <scope>NUCLEOTIDE SEQUENCE [LARGE SCALE GENOMIC DNA]</scope>
    <source>
        <strain evidence="28 44">AF10-17</strain>
        <strain evidence="27 45">AF11-14</strain>
        <strain evidence="26 38">AF12-50</strain>
        <strain evidence="25 42">AF15-25</strain>
        <strain evidence="24 39">AF24-12</strain>
        <strain evidence="34 37">AF38-11</strain>
        <strain evidence="33 40">AF43-2</strain>
        <strain evidence="32 46">AF46-2NS</strain>
        <strain evidence="31 47">AM22-1</strain>
        <strain evidence="30 41">AM42-23AC</strain>
        <strain evidence="29 43">OF03-3</strain>
        <strain evidence="23 36">OM06-11</strain>
        <strain evidence="22 35">TF06-40</strain>
    </source>
</reference>
<dbReference type="Proteomes" id="UP000423156">
    <property type="component" value="Unassembled WGS sequence"/>
</dbReference>
<dbReference type="EMBL" id="VZCR01000077">
    <property type="protein sequence ID" value="MQN32628.1"/>
    <property type="molecule type" value="Genomic_DNA"/>
</dbReference>
<dbReference type="Proteomes" id="UP000283785">
    <property type="component" value="Unassembled WGS sequence"/>
</dbReference>
<dbReference type="EMBL" id="JANDXR010000009">
    <property type="protein sequence ID" value="MCP9501631.1"/>
    <property type="molecule type" value="Genomic_DNA"/>
</dbReference>
<dbReference type="EMBL" id="QSAG01000007">
    <property type="protein sequence ID" value="RGW43439.1"/>
    <property type="molecule type" value="Genomic_DNA"/>
</dbReference>
<evidence type="ECO:0000259" key="7">
    <source>
        <dbReference type="Pfam" id="PF01048"/>
    </source>
</evidence>
<accession>A0A3E4SMQ3</accession>
<dbReference type="FunFam" id="3.40.50.1580:FF:000010">
    <property type="entry name" value="Purine nucleoside phosphorylase"/>
    <property type="match status" value="1"/>
</dbReference>
<dbReference type="Proteomes" id="UP001209168">
    <property type="component" value="Unassembled WGS sequence"/>
</dbReference>
<dbReference type="EMBL" id="JAPDUM010000001">
    <property type="protein sequence ID" value="MCW4163822.1"/>
    <property type="molecule type" value="Genomic_DNA"/>
</dbReference>
<dbReference type="SUPFAM" id="SSF53167">
    <property type="entry name" value="Purine and uridine phosphorylases"/>
    <property type="match status" value="1"/>
</dbReference>
<dbReference type="EMBL" id="QRYP01000003">
    <property type="protein sequence ID" value="RGV00547.1"/>
    <property type="molecule type" value="Genomic_DNA"/>
</dbReference>
<evidence type="ECO:0000313" key="34">
    <source>
        <dbReference type="EMBL" id="RHL42261.1"/>
    </source>
</evidence>
<dbReference type="EMBL" id="JANDWU010000001">
    <property type="protein sequence ID" value="MCP9548258.1"/>
    <property type="molecule type" value="Genomic_DNA"/>
</dbReference>
<dbReference type="Proteomes" id="UP000261187">
    <property type="component" value="Unassembled WGS sequence"/>
</dbReference>
<evidence type="ECO:0000313" key="24">
    <source>
        <dbReference type="EMBL" id="RGS14629.1"/>
    </source>
</evidence>
<gene>
    <name evidence="34" type="ORF">DW026_00160</name>
    <name evidence="33" type="ORF">DW064_04415</name>
    <name evidence="32" type="ORF">DW079_07580</name>
    <name evidence="31" type="ORF">DW250_04730</name>
    <name evidence="30" type="ORF">DW916_05890</name>
    <name evidence="28" type="ORF">DWV53_08440</name>
    <name evidence="27" type="ORF">DWV60_10190</name>
    <name evidence="26" type="ORF">DWV76_05655</name>
    <name evidence="25" type="ORF">DWW35_02480</name>
    <name evidence="24" type="ORF">DWY11_10160</name>
    <name evidence="29" type="ORF">DXA63_11305</name>
    <name evidence="23" type="ORF">DXB80_06070</name>
    <name evidence="22" type="ORF">DXC61_01660</name>
    <name evidence="21" type="ORF">F7D31_12470</name>
    <name evidence="20" type="ORF">F7D42_03605</name>
    <name evidence="19" type="ORF">F7D62_09545</name>
    <name evidence="17" type="ORF">F7D71_09070</name>
    <name evidence="18" type="ORF">F7D74_13115</name>
    <name evidence="16" type="ORF">F7D90_11875</name>
    <name evidence="8" type="ORF">KSW80_02355</name>
    <name evidence="9" type="ORF">LYY06_14520</name>
    <name evidence="12" type="ORF">NNC55_01725</name>
    <name evidence="11" type="ORF">NNC68_02015</name>
    <name evidence="10" type="ORF">NND11_08720</name>
    <name evidence="15" type="ORF">ONS98_00995</name>
    <name evidence="13" type="ORF">ONT05_01140</name>
    <name evidence="14" type="ORF">ONT23_01815</name>
</gene>
<evidence type="ECO:0000313" key="44">
    <source>
        <dbReference type="Proteomes" id="UP000285776"/>
    </source>
</evidence>
<dbReference type="Proteomes" id="UP000420707">
    <property type="component" value="Unassembled WGS sequence"/>
</dbReference>
<reference evidence="15" key="6">
    <citation type="submission" date="2022-11" db="EMBL/GenBank/DDBJ databases">
        <title>Genomic repertoires linked with pathogenic potency of arthritogenic Prevotella copri isolated from the gut of rheumatoid arthritis patients.</title>
        <authorList>
            <person name="Nii T."/>
            <person name="Maeda Y."/>
            <person name="Motooka D."/>
            <person name="Naito M."/>
            <person name="Matsumoto Y."/>
            <person name="Ogawa T."/>
            <person name="Oguro-Igashira E."/>
            <person name="Kishikawa T."/>
            <person name="Yamashita M."/>
            <person name="Koizumi S."/>
            <person name="Kurakawa T."/>
            <person name="Okumura R."/>
            <person name="Kayama H."/>
            <person name="Murakami M."/>
            <person name="Sakaguchi T."/>
            <person name="Das B."/>
            <person name="Nakamura S."/>
            <person name="Okada Y."/>
            <person name="Kumanogoh A."/>
            <person name="Takeda K."/>
        </authorList>
    </citation>
    <scope>NUCLEOTIDE SEQUENCE</scope>
    <source>
        <strain evidence="14">H012_8</strain>
        <strain evidence="13">N016-13</strain>
        <strain evidence="15">RA-N001-16</strain>
    </source>
</reference>
<comment type="function">
    <text evidence="6">The purine nucleoside phosphorylases catalyze the phosphorolytic breakdown of the N-glycosidic bond in the beta-(deoxy)ribonucleoside molecules, with the formation of the corresponding free purine bases and pentose-1-phosphate.</text>
</comment>
<evidence type="ECO:0000313" key="45">
    <source>
        <dbReference type="Proteomes" id="UP000286077"/>
    </source>
</evidence>
<evidence type="ECO:0000313" key="33">
    <source>
        <dbReference type="EMBL" id="RHK49334.1"/>
    </source>
</evidence>
<comment type="similarity">
    <text evidence="2 6">Belongs to the PNP/MTAP phosphorylase family.</text>
</comment>
<evidence type="ECO:0000313" key="20">
    <source>
        <dbReference type="EMBL" id="MQO54809.1"/>
    </source>
</evidence>
<dbReference type="GO" id="GO:0004731">
    <property type="term" value="F:purine-nucleoside phosphorylase activity"/>
    <property type="evidence" value="ECO:0007669"/>
    <property type="project" value="UniProtKB-EC"/>
</dbReference>
<evidence type="ECO:0000313" key="50">
    <source>
        <dbReference type="Proteomes" id="UP000420707"/>
    </source>
</evidence>
<dbReference type="EMBL" id="QROP01000001">
    <property type="protein sequence ID" value="RHL42261.1"/>
    <property type="molecule type" value="Genomic_DNA"/>
</dbReference>
<evidence type="ECO:0000313" key="41">
    <source>
        <dbReference type="Proteomes" id="UP000284990"/>
    </source>
</evidence>
<reference evidence="17" key="7">
    <citation type="submission" date="2022-12" db="EMBL/GenBank/DDBJ databases">
        <title>Distinct polysaccharide growth profiles of human intestinal Prevotella copri isolates.</title>
        <authorList>
            <person name="Fehlner-Peach H."/>
            <person name="Magnabosco C."/>
            <person name="Raghavan V."/>
            <person name="Scher J.U."/>
            <person name="Tett A."/>
            <person name="Cox L.M."/>
            <person name="Gottsegen C."/>
            <person name="Watters A."/>
            <person name="Wiltshire- Gordon J.D."/>
            <person name="Segata N."/>
            <person name="Bonneau R."/>
            <person name="Littman D.R."/>
        </authorList>
    </citation>
    <scope>NUCLEOTIDE SEQUENCE</scope>
    <source>
        <strain evidence="17 53">BU41712</strain>
        <strain evidence="20 48">BVe41219</strain>
        <strain evidence="18">IAA108</strain>
        <strain evidence="52">iAA108</strain>
        <strain evidence="19">IAK279</strain>
        <strain evidence="49">iAK279</strain>
        <strain evidence="16">IAP146</strain>
        <strain evidence="21">IAU3127</strain>
    </source>
</reference>
<evidence type="ECO:0000313" key="49">
    <source>
        <dbReference type="Proteomes" id="UP000390763"/>
    </source>
</evidence>
<evidence type="ECO:0000313" key="32">
    <source>
        <dbReference type="EMBL" id="RHK10368.1"/>
    </source>
</evidence>
<dbReference type="Proteomes" id="UP000283872">
    <property type="component" value="Unassembled WGS sequence"/>
</dbReference>
<dbReference type="InterPro" id="IPR035994">
    <property type="entry name" value="Nucleoside_phosphorylase_sf"/>
</dbReference>
<evidence type="ECO:0000256" key="4">
    <source>
        <dbReference type="ARBA" id="ARBA00022676"/>
    </source>
</evidence>
<dbReference type="EMBL" id="QSSA01000003">
    <property type="protein sequence ID" value="RGL63836.1"/>
    <property type="molecule type" value="Genomic_DNA"/>
</dbReference>
<dbReference type="EMBL" id="VZCC01000101">
    <property type="protein sequence ID" value="MQN84894.1"/>
    <property type="molecule type" value="Genomic_DNA"/>
</dbReference>
<dbReference type="EMBL" id="VZBT01000072">
    <property type="protein sequence ID" value="MQO04344.1"/>
    <property type="molecule type" value="Genomic_DNA"/>
</dbReference>
<dbReference type="CDD" id="cd09009">
    <property type="entry name" value="PNP-EcPNPII_like"/>
    <property type="match status" value="1"/>
</dbReference>
<dbReference type="NCBIfam" id="TIGR01700">
    <property type="entry name" value="PNPH"/>
    <property type="match status" value="1"/>
</dbReference>
<evidence type="ECO:0000313" key="52">
    <source>
        <dbReference type="Proteomes" id="UP000421408"/>
    </source>
</evidence>
<evidence type="ECO:0000313" key="8">
    <source>
        <dbReference type="EMBL" id="MBV3407260.1"/>
    </source>
</evidence>
<dbReference type="Proteomes" id="UP000286501">
    <property type="component" value="Unassembled WGS sequence"/>
</dbReference>
<dbReference type="GO" id="GO:0009116">
    <property type="term" value="P:nucleoside metabolic process"/>
    <property type="evidence" value="ECO:0007669"/>
    <property type="project" value="InterPro"/>
</dbReference>
<evidence type="ECO:0000313" key="36">
    <source>
        <dbReference type="Proteomes" id="UP000261245"/>
    </source>
</evidence>
<dbReference type="Proteomes" id="UP000284562">
    <property type="component" value="Unassembled WGS sequence"/>
</dbReference>
<reference evidence="10" key="5">
    <citation type="submission" date="2022-07" db="EMBL/GenBank/DDBJ databases">
        <title>Prevotella copri.</title>
        <authorList>
            <person name="Yang C."/>
        </authorList>
    </citation>
    <scope>NUCLEOTIDE SEQUENCE</scope>
    <source>
        <strain evidence="12">HF1476</strain>
        <strain evidence="11">HF1805</strain>
        <strain evidence="10">HF88</strain>
    </source>
</reference>
<evidence type="ECO:0000313" key="51">
    <source>
        <dbReference type="Proteomes" id="UP000421283"/>
    </source>
</evidence>
<evidence type="ECO:0000313" key="39">
    <source>
        <dbReference type="Proteomes" id="UP000283872"/>
    </source>
</evidence>
<dbReference type="EMBL" id="QSAQ01000025">
    <property type="protein sequence ID" value="RGW67088.1"/>
    <property type="molecule type" value="Genomic_DNA"/>
</dbReference>
<evidence type="ECO:0000256" key="1">
    <source>
        <dbReference type="ARBA" id="ARBA00005058"/>
    </source>
</evidence>
<dbReference type="EMBL" id="QSAV01000024">
    <property type="protein sequence ID" value="RGW79003.1"/>
    <property type="molecule type" value="Genomic_DNA"/>
</dbReference>
<dbReference type="Proteomes" id="UP001205506">
    <property type="component" value="Unassembled WGS sequence"/>
</dbReference>
<dbReference type="Proteomes" id="UP000286211">
    <property type="component" value="Unassembled WGS sequence"/>
</dbReference>
<evidence type="ECO:0000313" key="25">
    <source>
        <dbReference type="EMBL" id="RGV00547.1"/>
    </source>
</evidence>
<evidence type="ECO:0000313" key="37">
    <source>
        <dbReference type="Proteomes" id="UP000283672"/>
    </source>
</evidence>
<dbReference type="Proteomes" id="UP000421283">
    <property type="component" value="Unassembled WGS sequence"/>
</dbReference>
<dbReference type="GO" id="GO:0005737">
    <property type="term" value="C:cytoplasm"/>
    <property type="evidence" value="ECO:0007669"/>
    <property type="project" value="TreeGrafter"/>
</dbReference>
<evidence type="ECO:0000313" key="38">
    <source>
        <dbReference type="Proteomes" id="UP000283785"/>
    </source>
</evidence>
<dbReference type="Proteomes" id="UP000286077">
    <property type="component" value="Unassembled WGS sequence"/>
</dbReference>
<dbReference type="Proteomes" id="UP001209476">
    <property type="component" value="Unassembled WGS sequence"/>
</dbReference>
<evidence type="ECO:0000313" key="46">
    <source>
        <dbReference type="Proteomes" id="UP000286211"/>
    </source>
</evidence>
<dbReference type="EMBL" id="VZAP01000155">
    <property type="protein sequence ID" value="MQO93452.1"/>
    <property type="molecule type" value="Genomic_DNA"/>
</dbReference>
<dbReference type="NCBIfam" id="TIGR01697">
    <property type="entry name" value="PNPH-PUNA-XAPA"/>
    <property type="match status" value="1"/>
</dbReference>
<evidence type="ECO:0000313" key="40">
    <source>
        <dbReference type="Proteomes" id="UP000284562"/>
    </source>
</evidence>
<reference evidence="8" key="3">
    <citation type="submission" date="2021-06" db="EMBL/GenBank/DDBJ databases">
        <title>Collection of gut derived symbiotic bacterial strains cultured from healthy donors.</title>
        <authorList>
            <person name="Lin H."/>
            <person name="Littmann E."/>
            <person name="Pamer E.G."/>
        </authorList>
    </citation>
    <scope>NUCLEOTIDE SEQUENCE</scope>
    <source>
        <strain evidence="8">MSK.21.60</strain>
    </source>
</reference>
<dbReference type="Proteomes" id="UP000390763">
    <property type="component" value="Unassembled WGS sequence"/>
</dbReference>
<dbReference type="EMBL" id="QRVA01000024">
    <property type="protein sequence ID" value="RGS14629.1"/>
    <property type="molecule type" value="Genomic_DNA"/>
</dbReference>
<name>A0A3E4SMQ3_9BACT</name>
<reference evidence="50 51" key="2">
    <citation type="submission" date="2019-09" db="EMBL/GenBank/DDBJ databases">
        <title>Distinct polysaccharide growth profiles of human intestinal Prevotella copri isolates.</title>
        <authorList>
            <person name="Fehlner-Peach H."/>
            <person name="Magnabosco C."/>
            <person name="Raghavan V."/>
            <person name="Scher J.U."/>
            <person name="Tett A."/>
            <person name="Cox L.M."/>
            <person name="Gottsegen C."/>
            <person name="Watters A."/>
            <person name="Wiltshire- Gordon J.D."/>
            <person name="Segata N."/>
            <person name="Bonneau R."/>
            <person name="Littman D.R."/>
        </authorList>
    </citation>
    <scope>NUCLEOTIDE SEQUENCE [LARGE SCALE GENOMIC DNA]</scope>
    <source>
        <strain evidence="50">iAP146</strain>
        <strain evidence="51">iAU3127</strain>
    </source>
</reference>
<dbReference type="Proteomes" id="UP001209074">
    <property type="component" value="Unassembled WGS sequence"/>
</dbReference>
<evidence type="ECO:0000256" key="2">
    <source>
        <dbReference type="ARBA" id="ARBA00006751"/>
    </source>
</evidence>
<evidence type="ECO:0000313" key="43">
    <source>
        <dbReference type="Proteomes" id="UP000285604"/>
    </source>
</evidence>
<evidence type="ECO:0000313" key="48">
    <source>
        <dbReference type="Proteomes" id="UP000358159"/>
    </source>
</evidence>
<evidence type="ECO:0000313" key="30">
    <source>
        <dbReference type="EMBL" id="RHA87516.1"/>
    </source>
</evidence>
<dbReference type="Proteomes" id="UP001204486">
    <property type="component" value="Unassembled WGS sequence"/>
</dbReference>
<organism evidence="15 54">
    <name type="scientific">Segatella copri</name>
    <dbReference type="NCBI Taxonomy" id="165179"/>
    <lineage>
        <taxon>Bacteria</taxon>
        <taxon>Pseudomonadati</taxon>
        <taxon>Bacteroidota</taxon>
        <taxon>Bacteroidia</taxon>
        <taxon>Bacteroidales</taxon>
        <taxon>Prevotellaceae</taxon>
        <taxon>Segatella</taxon>
    </lineage>
</organism>
<evidence type="ECO:0000313" key="29">
    <source>
        <dbReference type="EMBL" id="RGX92468.1"/>
    </source>
</evidence>
<proteinExistence type="inferred from homology"/>
<dbReference type="GeneID" id="69849956"/>
<dbReference type="Proteomes" id="UP000261245">
    <property type="component" value="Unassembled WGS sequence"/>
</dbReference>
<dbReference type="EMBL" id="JAPDVH010000001">
    <property type="protein sequence ID" value="MCW4154295.1"/>
    <property type="molecule type" value="Genomic_DNA"/>
</dbReference>
<evidence type="ECO:0000313" key="15">
    <source>
        <dbReference type="EMBL" id="MCW4163822.1"/>
    </source>
</evidence>
<evidence type="ECO:0000313" key="12">
    <source>
        <dbReference type="EMBL" id="MCP9598680.1"/>
    </source>
</evidence>
<dbReference type="Proteomes" id="UP000285776">
    <property type="component" value="Unassembled WGS sequence"/>
</dbReference>
<dbReference type="InterPro" id="IPR011268">
    <property type="entry name" value="Purine_phosphorylase"/>
</dbReference>
<evidence type="ECO:0000313" key="11">
    <source>
        <dbReference type="EMBL" id="MCP9548258.1"/>
    </source>
</evidence>
<dbReference type="EMBL" id="QSCI01000057">
    <property type="protein sequence ID" value="RGX92468.1"/>
    <property type="molecule type" value="Genomic_DNA"/>
</dbReference>
<feature type="domain" description="Nucleoside phosphorylase" evidence="7">
    <location>
        <begin position="22"/>
        <end position="267"/>
    </location>
</feature>
<dbReference type="EMBL" id="QSUC01000011">
    <property type="protein sequence ID" value="RGN10461.1"/>
    <property type="molecule type" value="Genomic_DNA"/>
</dbReference>
<dbReference type="Proteomes" id="UP001196316">
    <property type="component" value="Unassembled WGS sequence"/>
</dbReference>
<dbReference type="EMBL" id="QRNN01000011">
    <property type="protein sequence ID" value="RHK49334.1"/>
    <property type="molecule type" value="Genomic_DNA"/>
</dbReference>
<sequence>MYEKIQETASWLKERMTTSPKTAIILGTGLGQLASEITDSYEFPYSEIPNFPVSTVQGHAGKLIFGKLGGKDIMAMEGRFHYYEGYDMKAVTFPERVMYELGIETLFVSNASGGMNPEFQIGDLMIIDDHINFFPEHPLRGKNFPTGPRFPDMHEAYDKKLRDLADDIAKEKGIDAKHGVYVGVQGPTFETPAEYRMYRVLGGDAVGMSTVPEVIVARHCGIKVFGISIITDLGGFDVPVEVSHEEVQIAANAAQPKMTEIMREIIRRS</sequence>
<dbReference type="EMBL" id="QRNB01000033">
    <property type="protein sequence ID" value="RHK10368.1"/>
    <property type="molecule type" value="Genomic_DNA"/>
</dbReference>
<dbReference type="Proteomes" id="UP000283672">
    <property type="component" value="Unassembled WGS sequence"/>
</dbReference>
<evidence type="ECO:0000313" key="19">
    <source>
        <dbReference type="EMBL" id="MQO04344.1"/>
    </source>
</evidence>
<protein>
    <recommendedName>
        <fullName evidence="6">Purine nucleoside phosphorylase</fullName>
        <ecNumber evidence="6">2.4.2.1</ecNumber>
    </recommendedName>
    <alternativeName>
        <fullName evidence="6">Inosine-guanosine phosphorylase</fullName>
    </alternativeName>
</protein>
<dbReference type="Proteomes" id="UP001200307">
    <property type="component" value="Unassembled WGS sequence"/>
</dbReference>
<reference evidence="9" key="4">
    <citation type="submission" date="2021-12" db="EMBL/GenBank/DDBJ databases">
        <authorList>
            <person name="Lv X."/>
        </authorList>
    </citation>
    <scope>NUCLEOTIDE SEQUENCE</scope>
    <source>
        <strain evidence="9">HF2106</strain>
    </source>
</reference>
<evidence type="ECO:0000313" key="9">
    <source>
        <dbReference type="EMBL" id="MCE4123435.1"/>
    </source>
</evidence>
<evidence type="ECO:0000313" key="31">
    <source>
        <dbReference type="EMBL" id="RHG67354.1"/>
    </source>
</evidence>
<dbReference type="UniPathway" id="UPA00606"/>
<dbReference type="RefSeq" id="WP_082231209.1">
    <property type="nucleotide sequence ID" value="NZ_CATKVS010000004.1"/>
</dbReference>
<evidence type="ECO:0000313" key="13">
    <source>
        <dbReference type="EMBL" id="MCW4092168.1"/>
    </source>
</evidence>
<dbReference type="Proteomes" id="UP000285604">
    <property type="component" value="Unassembled WGS sequence"/>
</dbReference>
<evidence type="ECO:0000313" key="42">
    <source>
        <dbReference type="Proteomes" id="UP000285236"/>
    </source>
</evidence>
<evidence type="ECO:0000256" key="3">
    <source>
        <dbReference type="ARBA" id="ARBA00022553"/>
    </source>
</evidence>
<evidence type="ECO:0000313" key="27">
    <source>
        <dbReference type="EMBL" id="RGW67088.1"/>
    </source>
</evidence>
<dbReference type="InterPro" id="IPR000845">
    <property type="entry name" value="Nucleoside_phosphorylase_d"/>
</dbReference>
<evidence type="ECO:0000313" key="21">
    <source>
        <dbReference type="EMBL" id="MQO93452.1"/>
    </source>
</evidence>
<dbReference type="EMBL" id="QRIN01000014">
    <property type="protein sequence ID" value="RHG67354.1"/>
    <property type="molecule type" value="Genomic_DNA"/>
</dbReference>
<dbReference type="Pfam" id="PF01048">
    <property type="entry name" value="PNP_UDP_1"/>
    <property type="match status" value="1"/>
</dbReference>
<evidence type="ECO:0000313" key="47">
    <source>
        <dbReference type="Proteomes" id="UP000286501"/>
    </source>
</evidence>
<evidence type="ECO:0000313" key="53">
    <source>
        <dbReference type="Proteomes" id="UP000423156"/>
    </source>
</evidence>
<evidence type="ECO:0000313" key="35">
    <source>
        <dbReference type="Proteomes" id="UP000261187"/>
    </source>
</evidence>
<dbReference type="AlphaFoldDB" id="A0A3E4SMQ3"/>
<keyword evidence="3" id="KW-0597">Phosphoprotein</keyword>
<dbReference type="PIRSF" id="PIRSF000477">
    <property type="entry name" value="PurNPase"/>
    <property type="match status" value="1"/>
</dbReference>
<dbReference type="EMBL" id="JANDWN010000003">
    <property type="protein sequence ID" value="MCP9598680.1"/>
    <property type="molecule type" value="Genomic_DNA"/>
</dbReference>
<dbReference type="EMBL" id="JAPDUS010000001">
    <property type="protein sequence ID" value="MCW4092168.1"/>
    <property type="molecule type" value="Genomic_DNA"/>
</dbReference>
<dbReference type="Proteomes" id="UP000421408">
    <property type="component" value="Unassembled WGS sequence"/>
</dbReference>
<dbReference type="EC" id="2.4.2.1" evidence="6"/>
<dbReference type="PANTHER" id="PTHR11904">
    <property type="entry name" value="METHYLTHIOADENOSINE/PURINE NUCLEOSIDE PHOSPHORYLASE"/>
    <property type="match status" value="1"/>
</dbReference>
<dbReference type="EMBL" id="QSFW01000010">
    <property type="protein sequence ID" value="RHA87516.1"/>
    <property type="molecule type" value="Genomic_DNA"/>
</dbReference>
<dbReference type="Proteomes" id="UP001206014">
    <property type="component" value="Unassembled WGS sequence"/>
</dbReference>
<dbReference type="Proteomes" id="UP000358159">
    <property type="component" value="Unassembled WGS sequence"/>
</dbReference>
<keyword evidence="5 6" id="KW-0808">Transferase</keyword>
<evidence type="ECO:0000256" key="6">
    <source>
        <dbReference type="PIRNR" id="PIRNR000477"/>
    </source>
</evidence>
<dbReference type="Proteomes" id="UP000285236">
    <property type="component" value="Unassembled WGS sequence"/>
</dbReference>
<evidence type="ECO:0000313" key="22">
    <source>
        <dbReference type="EMBL" id="RGL63836.1"/>
    </source>
</evidence>
<keyword evidence="4 6" id="KW-0328">Glycosyltransferase</keyword>
<comment type="caution">
    <text evidence="15">The sequence shown here is derived from an EMBL/GenBank/DDBJ whole genome shotgun (WGS) entry which is preliminary data.</text>
</comment>
<evidence type="ECO:0000313" key="26">
    <source>
        <dbReference type="EMBL" id="RGW43439.1"/>
    </source>
</evidence>
<dbReference type="EMBL" id="VZAZ01000013">
    <property type="protein sequence ID" value="MQO54809.1"/>
    <property type="molecule type" value="Genomic_DNA"/>
</dbReference>
<evidence type="ECO:0000313" key="23">
    <source>
        <dbReference type="EMBL" id="RGN10461.1"/>
    </source>
</evidence>
<dbReference type="Proteomes" id="UP000284990">
    <property type="component" value="Unassembled WGS sequence"/>
</dbReference>
<evidence type="ECO:0000313" key="18">
    <source>
        <dbReference type="EMBL" id="MQN84894.1"/>
    </source>
</evidence>
<evidence type="ECO:0000313" key="54">
    <source>
        <dbReference type="Proteomes" id="UP001209476"/>
    </source>
</evidence>
<evidence type="ECO:0000256" key="5">
    <source>
        <dbReference type="ARBA" id="ARBA00022679"/>
    </source>
</evidence>
<dbReference type="InterPro" id="IPR011270">
    <property type="entry name" value="Pur_Nuc_Pase_Ino/Guo-sp"/>
</dbReference>
<dbReference type="NCBIfam" id="NF006054">
    <property type="entry name" value="PRK08202.1"/>
    <property type="match status" value="1"/>
</dbReference>
<evidence type="ECO:0000313" key="28">
    <source>
        <dbReference type="EMBL" id="RGW79003.1"/>
    </source>
</evidence>
<dbReference type="PANTHER" id="PTHR11904:SF9">
    <property type="entry name" value="PURINE NUCLEOSIDE PHOSPHORYLASE-RELATED"/>
    <property type="match status" value="1"/>
</dbReference>